<feature type="region of interest" description="Disordered" evidence="2">
    <location>
        <begin position="223"/>
        <end position="244"/>
    </location>
</feature>
<dbReference type="InterPro" id="IPR003737">
    <property type="entry name" value="GlcNAc_PI_deacetylase-related"/>
</dbReference>
<name>A0A512CYW2_9MICO</name>
<feature type="region of interest" description="Disordered" evidence="2">
    <location>
        <begin position="106"/>
        <end position="132"/>
    </location>
</feature>
<accession>A0A512CYW2</accession>
<dbReference type="CDD" id="cd02440">
    <property type="entry name" value="AdoMet_MTases"/>
    <property type="match status" value="1"/>
</dbReference>
<organism evidence="3 4">
    <name type="scientific">Terrabacter aerolatus</name>
    <dbReference type="NCBI Taxonomy" id="422442"/>
    <lineage>
        <taxon>Bacteria</taxon>
        <taxon>Bacillati</taxon>
        <taxon>Actinomycetota</taxon>
        <taxon>Actinomycetes</taxon>
        <taxon>Micrococcales</taxon>
        <taxon>Intrasporangiaceae</taxon>
        <taxon>Terrabacter</taxon>
    </lineage>
</organism>
<dbReference type="SUPFAM" id="SSF102588">
    <property type="entry name" value="LmbE-like"/>
    <property type="match status" value="1"/>
</dbReference>
<protein>
    <recommendedName>
        <fullName evidence="5">Methyltransferase type 12 domain-containing protein</fullName>
    </recommendedName>
</protein>
<gene>
    <name evidence="3" type="ORF">TAE01_12230</name>
</gene>
<reference evidence="3 4" key="1">
    <citation type="submission" date="2019-07" db="EMBL/GenBank/DDBJ databases">
        <title>Whole genome shotgun sequence of Terrabacter aerolatus NBRC 106305.</title>
        <authorList>
            <person name="Hosoyama A."/>
            <person name="Uohara A."/>
            <person name="Ohji S."/>
            <person name="Ichikawa N."/>
        </authorList>
    </citation>
    <scope>NUCLEOTIDE SEQUENCE [LARGE SCALE GENOMIC DNA]</scope>
    <source>
        <strain evidence="3 4">NBRC 106305</strain>
    </source>
</reference>
<dbReference type="InterPro" id="IPR029063">
    <property type="entry name" value="SAM-dependent_MTases_sf"/>
</dbReference>
<evidence type="ECO:0000313" key="4">
    <source>
        <dbReference type="Proteomes" id="UP000321534"/>
    </source>
</evidence>
<dbReference type="InterPro" id="IPR024078">
    <property type="entry name" value="LmbE-like_dom_sf"/>
</dbReference>
<dbReference type="EMBL" id="BJYX01000004">
    <property type="protein sequence ID" value="GEO29413.1"/>
    <property type="molecule type" value="Genomic_DNA"/>
</dbReference>
<dbReference type="GO" id="GO:0009312">
    <property type="term" value="P:oligosaccharide biosynthetic process"/>
    <property type="evidence" value="ECO:0007669"/>
    <property type="project" value="InterPro"/>
</dbReference>
<evidence type="ECO:0000313" key="3">
    <source>
        <dbReference type="EMBL" id="GEO29413.1"/>
    </source>
</evidence>
<dbReference type="InterPro" id="IPR008715">
    <property type="entry name" value="SAM-MeTfrase_NodS-like"/>
</dbReference>
<evidence type="ECO:0000256" key="2">
    <source>
        <dbReference type="SAM" id="MobiDB-lite"/>
    </source>
</evidence>
<evidence type="ECO:0000256" key="1">
    <source>
        <dbReference type="ARBA" id="ARBA00022833"/>
    </source>
</evidence>
<dbReference type="Gene3D" id="3.40.50.10320">
    <property type="entry name" value="LmbE-like"/>
    <property type="match status" value="1"/>
</dbReference>
<dbReference type="Gene3D" id="3.40.50.150">
    <property type="entry name" value="Vaccinia Virus protein VP39"/>
    <property type="match status" value="1"/>
</dbReference>
<dbReference type="Pfam" id="PF02585">
    <property type="entry name" value="PIG-L"/>
    <property type="match status" value="1"/>
</dbReference>
<proteinExistence type="predicted"/>
<dbReference type="Proteomes" id="UP000321534">
    <property type="component" value="Unassembled WGS sequence"/>
</dbReference>
<feature type="compositionally biased region" description="Basic and acidic residues" evidence="2">
    <location>
        <begin position="121"/>
        <end position="132"/>
    </location>
</feature>
<evidence type="ECO:0008006" key="5">
    <source>
        <dbReference type="Google" id="ProtNLM"/>
    </source>
</evidence>
<sequence>MVTCGASAPASPTFQPGPLDRRWRERAEWQLARPMPEPSSEGATRLVVVAAHPGDETVAVGGLMAVAARAGLEVVVVLLTDEEASSPGSLTTRDGRRAVRSAARRVEAAGPAVHRLAPSGTEHRLGLPHGTVRDHEDDVVTALVDVVGEDGPDTVLVAPWRDDGQADHDAAGRAAAVAARRCDATLWEYPLWLWHRRDPAQAPWADFHLLPLPDDVQAAKDSAVGHRRADVDRPSDPIGDESGPDVDVVAHARGPFEVFMRLGVAPDDSLDRLHDAVDDPWQVRTSWYEQRKRLVTLSALPHPRYGRALEVGGSVGALAADLARRCDELVVVDESAAATASARAALSGGAGAAPAAHDPDLVRDRGRVRVLRASVPEQWPSGRFDLVVVSEVGYFLGPERLRRLVARVGTALADDGVVVLCHWRHPVRGWPLDGARVHEIWQEESALPVVATHLEADFRLDVFSRTSAHLAAPE</sequence>
<dbReference type="AlphaFoldDB" id="A0A512CYW2"/>
<feature type="compositionally biased region" description="Basic and acidic residues" evidence="2">
    <location>
        <begin position="223"/>
        <end position="235"/>
    </location>
</feature>
<keyword evidence="1" id="KW-0862">Zinc</keyword>
<dbReference type="Pfam" id="PF05401">
    <property type="entry name" value="NodS"/>
    <property type="match status" value="1"/>
</dbReference>
<feature type="region of interest" description="Disordered" evidence="2">
    <location>
        <begin position="1"/>
        <end position="20"/>
    </location>
</feature>
<dbReference type="GO" id="GO:0008757">
    <property type="term" value="F:S-adenosylmethionine-dependent methyltransferase activity"/>
    <property type="evidence" value="ECO:0007669"/>
    <property type="project" value="InterPro"/>
</dbReference>
<dbReference type="GO" id="GO:0016137">
    <property type="term" value="P:glycoside metabolic process"/>
    <property type="evidence" value="ECO:0007669"/>
    <property type="project" value="UniProtKB-ARBA"/>
</dbReference>
<keyword evidence="4" id="KW-1185">Reference proteome</keyword>
<comment type="caution">
    <text evidence="3">The sequence shown here is derived from an EMBL/GenBank/DDBJ whole genome shotgun (WGS) entry which is preliminary data.</text>
</comment>
<dbReference type="SUPFAM" id="SSF53335">
    <property type="entry name" value="S-adenosyl-L-methionine-dependent methyltransferases"/>
    <property type="match status" value="1"/>
</dbReference>